<organism evidence="1 2">
    <name type="scientific">Smallanthus sonchifolius</name>
    <dbReference type="NCBI Taxonomy" id="185202"/>
    <lineage>
        <taxon>Eukaryota</taxon>
        <taxon>Viridiplantae</taxon>
        <taxon>Streptophyta</taxon>
        <taxon>Embryophyta</taxon>
        <taxon>Tracheophyta</taxon>
        <taxon>Spermatophyta</taxon>
        <taxon>Magnoliopsida</taxon>
        <taxon>eudicotyledons</taxon>
        <taxon>Gunneridae</taxon>
        <taxon>Pentapetalae</taxon>
        <taxon>asterids</taxon>
        <taxon>campanulids</taxon>
        <taxon>Asterales</taxon>
        <taxon>Asteraceae</taxon>
        <taxon>Asteroideae</taxon>
        <taxon>Heliantheae alliance</taxon>
        <taxon>Millerieae</taxon>
        <taxon>Smallanthus</taxon>
    </lineage>
</organism>
<dbReference type="EMBL" id="CM042038">
    <property type="protein sequence ID" value="KAI3730371.1"/>
    <property type="molecule type" value="Genomic_DNA"/>
</dbReference>
<reference evidence="2" key="1">
    <citation type="journal article" date="2022" name="Mol. Ecol. Resour.">
        <title>The genomes of chicory, endive, great burdock and yacon provide insights into Asteraceae palaeo-polyploidization history and plant inulin production.</title>
        <authorList>
            <person name="Fan W."/>
            <person name="Wang S."/>
            <person name="Wang H."/>
            <person name="Wang A."/>
            <person name="Jiang F."/>
            <person name="Liu H."/>
            <person name="Zhao H."/>
            <person name="Xu D."/>
            <person name="Zhang Y."/>
        </authorList>
    </citation>
    <scope>NUCLEOTIDE SEQUENCE [LARGE SCALE GENOMIC DNA]</scope>
    <source>
        <strain evidence="2">cv. Yunnan</strain>
    </source>
</reference>
<gene>
    <name evidence="1" type="ORF">L1987_61541</name>
</gene>
<evidence type="ECO:0000313" key="1">
    <source>
        <dbReference type="EMBL" id="KAI3730371.1"/>
    </source>
</evidence>
<dbReference type="Proteomes" id="UP001056120">
    <property type="component" value="Linkage Group LG21"/>
</dbReference>
<keyword evidence="2" id="KW-1185">Reference proteome</keyword>
<protein>
    <submittedName>
        <fullName evidence="1">Uncharacterized protein</fullName>
    </submittedName>
</protein>
<comment type="caution">
    <text evidence="1">The sequence shown here is derived from an EMBL/GenBank/DDBJ whole genome shotgun (WGS) entry which is preliminary data.</text>
</comment>
<evidence type="ECO:0000313" key="2">
    <source>
        <dbReference type="Proteomes" id="UP001056120"/>
    </source>
</evidence>
<name>A0ACB9C7Y1_9ASTR</name>
<sequence length="132" mass="14490">MVSTVAVLEIEVRGEDERVEDEAYCVVEPLVFAKAVMTAIVDDVPQSHHDTALKEPVKWPCYVGEGLREVVNVIAFPNGGFSTGTCLKTSLLIVEASFILPPAPMVSNEIQEPAKRRKDQDPCQCVCECIDI</sequence>
<proteinExistence type="predicted"/>
<accession>A0ACB9C7Y1</accession>
<reference evidence="1 2" key="2">
    <citation type="journal article" date="2022" name="Mol. Ecol. Resour.">
        <title>The genomes of chicory, endive, great burdock and yacon provide insights into Asteraceae paleo-polyploidization history and plant inulin production.</title>
        <authorList>
            <person name="Fan W."/>
            <person name="Wang S."/>
            <person name="Wang H."/>
            <person name="Wang A."/>
            <person name="Jiang F."/>
            <person name="Liu H."/>
            <person name="Zhao H."/>
            <person name="Xu D."/>
            <person name="Zhang Y."/>
        </authorList>
    </citation>
    <scope>NUCLEOTIDE SEQUENCE [LARGE SCALE GENOMIC DNA]</scope>
    <source>
        <strain evidence="2">cv. Yunnan</strain>
        <tissue evidence="1">Leaves</tissue>
    </source>
</reference>